<evidence type="ECO:0000313" key="2">
    <source>
        <dbReference type="EMBL" id="MBP2110265.1"/>
    </source>
</evidence>
<dbReference type="InterPro" id="IPR034660">
    <property type="entry name" value="DinB/YfiT-like"/>
</dbReference>
<dbReference type="RefSeq" id="WP_209868777.1">
    <property type="nucleotide sequence ID" value="NZ_JAGGLV010000001.1"/>
</dbReference>
<sequence>MVHAKDVLANQLLAGANDPSWHLPYMQAVENVTEEEAFWKPGEGVSSIAELTQHLLYWNEAWQSRYRKGHMDAVPPVKDNNLSFRLPADIAFSELSGRLLQALLNWQSLLSEEGLEEQVNGFPVPAAWWEIISNAATHNAYHIGQMVLIHKLYVPSRPQA</sequence>
<dbReference type="Proteomes" id="UP000773462">
    <property type="component" value="Unassembled WGS sequence"/>
</dbReference>
<evidence type="ECO:0000313" key="3">
    <source>
        <dbReference type="Proteomes" id="UP000773462"/>
    </source>
</evidence>
<name>A0ABS4NJP2_9BACL</name>
<gene>
    <name evidence="2" type="ORF">J2Z70_000404</name>
</gene>
<feature type="domain" description="DinB-like" evidence="1">
    <location>
        <begin position="27"/>
        <end position="146"/>
    </location>
</feature>
<proteinExistence type="predicted"/>
<organism evidence="2 3">
    <name type="scientific">Paenibacillus silagei</name>
    <dbReference type="NCBI Taxonomy" id="1670801"/>
    <lineage>
        <taxon>Bacteria</taxon>
        <taxon>Bacillati</taxon>
        <taxon>Bacillota</taxon>
        <taxon>Bacilli</taxon>
        <taxon>Bacillales</taxon>
        <taxon>Paenibacillaceae</taxon>
        <taxon>Paenibacillus</taxon>
    </lineage>
</organism>
<dbReference type="Pfam" id="PF12867">
    <property type="entry name" value="DinB_2"/>
    <property type="match status" value="1"/>
</dbReference>
<comment type="caution">
    <text evidence="2">The sequence shown here is derived from an EMBL/GenBank/DDBJ whole genome shotgun (WGS) entry which is preliminary data.</text>
</comment>
<evidence type="ECO:0000259" key="1">
    <source>
        <dbReference type="Pfam" id="PF12867"/>
    </source>
</evidence>
<protein>
    <submittedName>
        <fullName evidence="2">Damage-inducible protein DinB</fullName>
    </submittedName>
</protein>
<dbReference type="Gene3D" id="1.20.120.450">
    <property type="entry name" value="dinb family like domain"/>
    <property type="match status" value="1"/>
</dbReference>
<dbReference type="EMBL" id="JAGGLV010000001">
    <property type="protein sequence ID" value="MBP2110265.1"/>
    <property type="molecule type" value="Genomic_DNA"/>
</dbReference>
<dbReference type="SUPFAM" id="SSF109854">
    <property type="entry name" value="DinB/YfiT-like putative metalloenzymes"/>
    <property type="match status" value="1"/>
</dbReference>
<keyword evidence="3" id="KW-1185">Reference proteome</keyword>
<dbReference type="InterPro" id="IPR024775">
    <property type="entry name" value="DinB-like"/>
</dbReference>
<reference evidence="2 3" key="1">
    <citation type="submission" date="2021-03" db="EMBL/GenBank/DDBJ databases">
        <title>Genomic Encyclopedia of Type Strains, Phase IV (KMG-IV): sequencing the most valuable type-strain genomes for metagenomic binning, comparative biology and taxonomic classification.</title>
        <authorList>
            <person name="Goeker M."/>
        </authorList>
    </citation>
    <scope>NUCLEOTIDE SEQUENCE [LARGE SCALE GENOMIC DNA]</scope>
    <source>
        <strain evidence="2 3">DSM 101953</strain>
    </source>
</reference>
<accession>A0ABS4NJP2</accession>